<dbReference type="PROSITE" id="PS51257">
    <property type="entry name" value="PROKAR_LIPOPROTEIN"/>
    <property type="match status" value="1"/>
</dbReference>
<sequence length="315" mass="37094">MYRYFYLTTVLYMTFLIVGCDNPAKREKQNGIFYISNNRLEPLEFKVDNSYFVMGKGEVKKIKLNNGKHLLVDSHGEQSEFMIYPGNRGGIINPNREIYYSFTSVFKPDDTLDDLHIDERTVWINGILVRGAINSSDSLFIDNNIFNCDIPLDESLPTYLSDWDDNEKVNVLTKCFSREDFYQYIAKYPYGIHFYSERDLLTEYLAIDKFNWIDGGNTRTDNLTPLEYNVKFSNEKLTKEANSIYEIMKKYLASRDPKEKQIFYDEYHKYLVRMAMIYNQQIQNNIFVDRDAYFEFMKKSGRIFGAGILGEPILI</sequence>
<protein>
    <recommendedName>
        <fullName evidence="3">Lipoprotein</fullName>
    </recommendedName>
</protein>
<evidence type="ECO:0008006" key="3">
    <source>
        <dbReference type="Google" id="ProtNLM"/>
    </source>
</evidence>
<dbReference type="AlphaFoldDB" id="A0A6I7D470"/>
<dbReference type="EMBL" id="CP043925">
    <property type="protein sequence ID" value="QHN10579.1"/>
    <property type="molecule type" value="Genomic_DNA"/>
</dbReference>
<accession>A0A6I7D470</accession>
<evidence type="ECO:0000313" key="1">
    <source>
        <dbReference type="EMBL" id="QHN10579.1"/>
    </source>
</evidence>
<keyword evidence="2" id="KW-1185">Reference proteome</keyword>
<gene>
    <name evidence="1" type="ORF">F1325_08930</name>
</gene>
<name>A0A6I7D470_9GAMM</name>
<organism evidence="1 2">
    <name type="scientific">Proteus columbae</name>
    <dbReference type="NCBI Taxonomy" id="1987580"/>
    <lineage>
        <taxon>Bacteria</taxon>
        <taxon>Pseudomonadati</taxon>
        <taxon>Pseudomonadota</taxon>
        <taxon>Gammaproteobacteria</taxon>
        <taxon>Enterobacterales</taxon>
        <taxon>Morganellaceae</taxon>
        <taxon>Proteus</taxon>
    </lineage>
</organism>
<dbReference type="Proteomes" id="UP000464700">
    <property type="component" value="Chromosome"/>
</dbReference>
<reference evidence="1 2" key="1">
    <citation type="submission" date="2019-09" db="EMBL/GenBank/DDBJ databases">
        <title>Emergence of a chromosome-mediated tetracycline resistance gene in Proteus strain.</title>
        <authorList>
            <person name="He D."/>
            <person name="Wang L."/>
        </authorList>
    </citation>
    <scope>NUCLEOTIDE SEQUENCE [LARGE SCALE GENOMIC DNA]</scope>
    <source>
        <strain evidence="1 2">T60</strain>
    </source>
</reference>
<evidence type="ECO:0000313" key="2">
    <source>
        <dbReference type="Proteomes" id="UP000464700"/>
    </source>
</evidence>
<proteinExistence type="predicted"/>
<dbReference type="KEGG" id="pcol:F1325_08930"/>